<reference evidence="3" key="1">
    <citation type="submission" date="2020-01" db="EMBL/GenBank/DDBJ databases">
        <authorList>
            <person name="Mishra B."/>
        </authorList>
    </citation>
    <scope>NUCLEOTIDE SEQUENCE [LARGE SCALE GENOMIC DNA]</scope>
</reference>
<keyword evidence="2" id="KW-0472">Membrane</keyword>
<sequence length="99" mass="11677">MCRHAKEWLYISVQRCMIETEMFISRTDWYIWNLNFLGIKFPVIVFFNFSPYISVTVASSFFCFTLPFLLRALEESSSPRLLQHAGSENRCEVNPGLQR</sequence>
<name>A0A6D2JCD4_9BRAS</name>
<keyword evidence="2" id="KW-1133">Transmembrane helix</keyword>
<accession>A0A6D2JCD4</accession>
<evidence type="ECO:0000313" key="4">
    <source>
        <dbReference type="Proteomes" id="UP000467841"/>
    </source>
</evidence>
<organism evidence="3 4">
    <name type="scientific">Microthlaspi erraticum</name>
    <dbReference type="NCBI Taxonomy" id="1685480"/>
    <lineage>
        <taxon>Eukaryota</taxon>
        <taxon>Viridiplantae</taxon>
        <taxon>Streptophyta</taxon>
        <taxon>Embryophyta</taxon>
        <taxon>Tracheophyta</taxon>
        <taxon>Spermatophyta</taxon>
        <taxon>Magnoliopsida</taxon>
        <taxon>eudicotyledons</taxon>
        <taxon>Gunneridae</taxon>
        <taxon>Pentapetalae</taxon>
        <taxon>rosids</taxon>
        <taxon>malvids</taxon>
        <taxon>Brassicales</taxon>
        <taxon>Brassicaceae</taxon>
        <taxon>Coluteocarpeae</taxon>
        <taxon>Microthlaspi</taxon>
    </lineage>
</organism>
<feature type="transmembrane region" description="Helical" evidence="2">
    <location>
        <begin position="29"/>
        <end position="47"/>
    </location>
</feature>
<evidence type="ECO:0000256" key="2">
    <source>
        <dbReference type="SAM" id="Phobius"/>
    </source>
</evidence>
<feature type="region of interest" description="Disordered" evidence="1">
    <location>
        <begin position="79"/>
        <end position="99"/>
    </location>
</feature>
<dbReference type="Proteomes" id="UP000467841">
    <property type="component" value="Unassembled WGS sequence"/>
</dbReference>
<dbReference type="EMBL" id="CACVBM020001151">
    <property type="protein sequence ID" value="CAA7034958.1"/>
    <property type="molecule type" value="Genomic_DNA"/>
</dbReference>
<proteinExistence type="predicted"/>
<evidence type="ECO:0000313" key="3">
    <source>
        <dbReference type="EMBL" id="CAA7034958.1"/>
    </source>
</evidence>
<keyword evidence="2" id="KW-0812">Transmembrane</keyword>
<gene>
    <name evidence="3" type="ORF">MERR_LOCUS22193</name>
</gene>
<keyword evidence="4" id="KW-1185">Reference proteome</keyword>
<protein>
    <submittedName>
        <fullName evidence="3">Uncharacterized protein</fullName>
    </submittedName>
</protein>
<dbReference type="AlphaFoldDB" id="A0A6D2JCD4"/>
<evidence type="ECO:0000256" key="1">
    <source>
        <dbReference type="SAM" id="MobiDB-lite"/>
    </source>
</evidence>
<comment type="caution">
    <text evidence="3">The sequence shown here is derived from an EMBL/GenBank/DDBJ whole genome shotgun (WGS) entry which is preliminary data.</text>
</comment>